<feature type="signal peptide" evidence="1">
    <location>
        <begin position="1"/>
        <end position="17"/>
    </location>
</feature>
<protein>
    <submittedName>
        <fullName evidence="2">Uncharacterized protein</fullName>
    </submittedName>
</protein>
<keyword evidence="3" id="KW-1185">Reference proteome</keyword>
<feature type="chain" id="PRO_5040203239" evidence="1">
    <location>
        <begin position="18"/>
        <end position="200"/>
    </location>
</feature>
<name>A0A9P4U9F8_9PLEO</name>
<comment type="caution">
    <text evidence="2">The sequence shown here is derived from an EMBL/GenBank/DDBJ whole genome shotgun (WGS) entry which is preliminary data.</text>
</comment>
<organism evidence="2 3">
    <name type="scientific">Karstenula rhodostoma CBS 690.94</name>
    <dbReference type="NCBI Taxonomy" id="1392251"/>
    <lineage>
        <taxon>Eukaryota</taxon>
        <taxon>Fungi</taxon>
        <taxon>Dikarya</taxon>
        <taxon>Ascomycota</taxon>
        <taxon>Pezizomycotina</taxon>
        <taxon>Dothideomycetes</taxon>
        <taxon>Pleosporomycetidae</taxon>
        <taxon>Pleosporales</taxon>
        <taxon>Massarineae</taxon>
        <taxon>Didymosphaeriaceae</taxon>
        <taxon>Karstenula</taxon>
    </lineage>
</organism>
<proteinExistence type="predicted"/>
<sequence>MAYVLATLVALVSFASANFDLYRIHGQRDTPGSPWGTQPNGYMVFNNDPQCGDVQKDSQFWWARSDVSGNKLGVRCKGKCEVDDWPWPEVEEVEMHFCNDPLYHFTIYKDKGHQDGDTWKWDLLGVDNVKRGECFAYGGYGWDCKWPNLHIWGQRKFRCLTQADAKTLNDCHHGNTKGDDDGPSNATASAVVARSIAWAA</sequence>
<evidence type="ECO:0000256" key="1">
    <source>
        <dbReference type="SAM" id="SignalP"/>
    </source>
</evidence>
<dbReference type="EMBL" id="MU001506">
    <property type="protein sequence ID" value="KAF2441173.1"/>
    <property type="molecule type" value="Genomic_DNA"/>
</dbReference>
<evidence type="ECO:0000313" key="3">
    <source>
        <dbReference type="Proteomes" id="UP000799764"/>
    </source>
</evidence>
<keyword evidence="1" id="KW-0732">Signal</keyword>
<dbReference type="AlphaFoldDB" id="A0A9P4U9F8"/>
<reference evidence="2" key="1">
    <citation type="journal article" date="2020" name="Stud. Mycol.">
        <title>101 Dothideomycetes genomes: a test case for predicting lifestyles and emergence of pathogens.</title>
        <authorList>
            <person name="Haridas S."/>
            <person name="Albert R."/>
            <person name="Binder M."/>
            <person name="Bloem J."/>
            <person name="Labutti K."/>
            <person name="Salamov A."/>
            <person name="Andreopoulos B."/>
            <person name="Baker S."/>
            <person name="Barry K."/>
            <person name="Bills G."/>
            <person name="Bluhm B."/>
            <person name="Cannon C."/>
            <person name="Castanera R."/>
            <person name="Culley D."/>
            <person name="Daum C."/>
            <person name="Ezra D."/>
            <person name="Gonzalez J."/>
            <person name="Henrissat B."/>
            <person name="Kuo A."/>
            <person name="Liang C."/>
            <person name="Lipzen A."/>
            <person name="Lutzoni F."/>
            <person name="Magnuson J."/>
            <person name="Mondo S."/>
            <person name="Nolan M."/>
            <person name="Ohm R."/>
            <person name="Pangilinan J."/>
            <person name="Park H.-J."/>
            <person name="Ramirez L."/>
            <person name="Alfaro M."/>
            <person name="Sun H."/>
            <person name="Tritt A."/>
            <person name="Yoshinaga Y."/>
            <person name="Zwiers L.-H."/>
            <person name="Turgeon B."/>
            <person name="Goodwin S."/>
            <person name="Spatafora J."/>
            <person name="Crous P."/>
            <person name="Grigoriev I."/>
        </authorList>
    </citation>
    <scope>NUCLEOTIDE SEQUENCE</scope>
    <source>
        <strain evidence="2">CBS 690.94</strain>
    </source>
</reference>
<dbReference type="Proteomes" id="UP000799764">
    <property type="component" value="Unassembled WGS sequence"/>
</dbReference>
<gene>
    <name evidence="2" type="ORF">P171DRAFT_488740</name>
</gene>
<dbReference type="OrthoDB" id="3770142at2759"/>
<evidence type="ECO:0000313" key="2">
    <source>
        <dbReference type="EMBL" id="KAF2441173.1"/>
    </source>
</evidence>
<accession>A0A9P4U9F8</accession>